<dbReference type="GO" id="GO:0043565">
    <property type="term" value="F:sequence-specific DNA binding"/>
    <property type="evidence" value="ECO:0007669"/>
    <property type="project" value="InterPro"/>
</dbReference>
<dbReference type="PANTHER" id="PTHR46796">
    <property type="entry name" value="HTH-TYPE TRANSCRIPTIONAL ACTIVATOR RHAS-RELATED"/>
    <property type="match status" value="1"/>
</dbReference>
<dbReference type="EMBL" id="FCOX02000010">
    <property type="protein sequence ID" value="SAK66961.1"/>
    <property type="molecule type" value="Genomic_DNA"/>
</dbReference>
<dbReference type="InterPro" id="IPR050204">
    <property type="entry name" value="AraC_XylS_family_regulators"/>
</dbReference>
<evidence type="ECO:0000256" key="1">
    <source>
        <dbReference type="ARBA" id="ARBA00023015"/>
    </source>
</evidence>
<dbReference type="InterPro" id="IPR020449">
    <property type="entry name" value="Tscrpt_reg_AraC-type_HTH"/>
</dbReference>
<evidence type="ECO:0000313" key="6">
    <source>
        <dbReference type="Proteomes" id="UP000071859"/>
    </source>
</evidence>
<gene>
    <name evidence="5" type="ORF">AWB78_02437</name>
</gene>
<dbReference type="InterPro" id="IPR018060">
    <property type="entry name" value="HTH_AraC"/>
</dbReference>
<feature type="domain" description="HTH araC/xylS-type" evidence="4">
    <location>
        <begin position="160"/>
        <end position="258"/>
    </location>
</feature>
<dbReference type="PROSITE" id="PS01124">
    <property type="entry name" value="HTH_ARAC_FAMILY_2"/>
    <property type="match status" value="1"/>
</dbReference>
<sequence length="269" mass="30628">MGQVQQQKHVLDQCAFVWIDLTKEPSLSVAHSISGVFEFRTVREPQHITRTIGLHTPPFICVELEEGSDADPKSIEMLTRVREVYPDLPTLIVAGQCSFVVALWAVRLHVWDVMIKPVSASDLCRTIDALTSRLQRRALLQAPPARVERTGSRQDAMRTSSALSYVASHYADRILISEVAAQCRLSPSQFCRTFRNEHHVSFGRYLLRFRMERARERLCLPDMLVKEVAYEVGFNDLSYFTRSFRREFGMCPSEFQAGAMTQQTSPMAA</sequence>
<keyword evidence="6" id="KW-1185">Reference proteome</keyword>
<name>A0A158BA82_9BURK</name>
<protein>
    <submittedName>
        <fullName evidence="5">AraC family transcriptional regulator</fullName>
    </submittedName>
</protein>
<dbReference type="SUPFAM" id="SSF52172">
    <property type="entry name" value="CheY-like"/>
    <property type="match status" value="1"/>
</dbReference>
<dbReference type="InterPro" id="IPR011006">
    <property type="entry name" value="CheY-like_superfamily"/>
</dbReference>
<dbReference type="AlphaFoldDB" id="A0A158BA82"/>
<dbReference type="Gene3D" id="1.10.10.60">
    <property type="entry name" value="Homeodomain-like"/>
    <property type="match status" value="2"/>
</dbReference>
<evidence type="ECO:0000259" key="4">
    <source>
        <dbReference type="PROSITE" id="PS01124"/>
    </source>
</evidence>
<keyword evidence="1" id="KW-0805">Transcription regulation</keyword>
<reference evidence="5" key="1">
    <citation type="submission" date="2016-01" db="EMBL/GenBank/DDBJ databases">
        <authorList>
            <person name="Peeters C."/>
        </authorList>
    </citation>
    <scope>NUCLEOTIDE SEQUENCE</scope>
    <source>
        <strain evidence="5">LMG 29321</strain>
    </source>
</reference>
<keyword evidence="3" id="KW-0804">Transcription</keyword>
<comment type="caution">
    <text evidence="5">The sequence shown here is derived from an EMBL/GenBank/DDBJ whole genome shotgun (WGS) entry which is preliminary data.</text>
</comment>
<dbReference type="Proteomes" id="UP000071859">
    <property type="component" value="Unassembled WGS sequence"/>
</dbReference>
<dbReference type="SUPFAM" id="SSF46689">
    <property type="entry name" value="Homeodomain-like"/>
    <property type="match status" value="2"/>
</dbReference>
<organism evidence="5 6">
    <name type="scientific">Caballeronia calidae</name>
    <dbReference type="NCBI Taxonomy" id="1777139"/>
    <lineage>
        <taxon>Bacteria</taxon>
        <taxon>Pseudomonadati</taxon>
        <taxon>Pseudomonadota</taxon>
        <taxon>Betaproteobacteria</taxon>
        <taxon>Burkholderiales</taxon>
        <taxon>Burkholderiaceae</taxon>
        <taxon>Caballeronia</taxon>
    </lineage>
</organism>
<dbReference type="InterPro" id="IPR009057">
    <property type="entry name" value="Homeodomain-like_sf"/>
</dbReference>
<keyword evidence="2" id="KW-0238">DNA-binding</keyword>
<evidence type="ECO:0000313" key="5">
    <source>
        <dbReference type="EMBL" id="SAK66961.1"/>
    </source>
</evidence>
<dbReference type="GO" id="GO:0003700">
    <property type="term" value="F:DNA-binding transcription factor activity"/>
    <property type="evidence" value="ECO:0007669"/>
    <property type="project" value="InterPro"/>
</dbReference>
<evidence type="ECO:0000256" key="3">
    <source>
        <dbReference type="ARBA" id="ARBA00023163"/>
    </source>
</evidence>
<dbReference type="PANTHER" id="PTHR46796:SF6">
    <property type="entry name" value="ARAC SUBFAMILY"/>
    <property type="match status" value="1"/>
</dbReference>
<accession>A0A158BA82</accession>
<evidence type="ECO:0000256" key="2">
    <source>
        <dbReference type="ARBA" id="ARBA00023125"/>
    </source>
</evidence>
<dbReference type="SMART" id="SM00342">
    <property type="entry name" value="HTH_ARAC"/>
    <property type="match status" value="1"/>
</dbReference>
<dbReference type="Gene3D" id="3.40.50.2300">
    <property type="match status" value="1"/>
</dbReference>
<proteinExistence type="predicted"/>
<dbReference type="Pfam" id="PF12833">
    <property type="entry name" value="HTH_18"/>
    <property type="match status" value="1"/>
</dbReference>
<dbReference type="PRINTS" id="PR00032">
    <property type="entry name" value="HTHARAC"/>
</dbReference>